<keyword evidence="1" id="KW-0812">Transmembrane</keyword>
<evidence type="ECO:0000256" key="1">
    <source>
        <dbReference type="SAM" id="Phobius"/>
    </source>
</evidence>
<reference evidence="2" key="1">
    <citation type="submission" date="2018-05" db="EMBL/GenBank/DDBJ databases">
        <authorList>
            <person name="Lanie J.A."/>
            <person name="Ng W.-L."/>
            <person name="Kazmierczak K.M."/>
            <person name="Andrzejewski T.M."/>
            <person name="Davidsen T.M."/>
            <person name="Wayne K.J."/>
            <person name="Tettelin H."/>
            <person name="Glass J.I."/>
            <person name="Rusch D."/>
            <person name="Podicherti R."/>
            <person name="Tsui H.-C.T."/>
            <person name="Winkler M.E."/>
        </authorList>
    </citation>
    <scope>NUCLEOTIDE SEQUENCE</scope>
</reference>
<sequence length="68" mass="7640">MVKHTFRITLGIVLVIIGMIGGLIPVFQGWLFGIPGLIILADYFPPINRLLKWAKKKAGYSEKSKDKK</sequence>
<evidence type="ECO:0000313" key="2">
    <source>
        <dbReference type="EMBL" id="SVD05599.1"/>
    </source>
</evidence>
<keyword evidence="1" id="KW-0472">Membrane</keyword>
<feature type="transmembrane region" description="Helical" evidence="1">
    <location>
        <begin position="7"/>
        <end position="24"/>
    </location>
</feature>
<dbReference type="InterPro" id="IPR019099">
    <property type="entry name" value="Uncharacterised_PGPGW_TM"/>
</dbReference>
<dbReference type="EMBL" id="UINC01126852">
    <property type="protein sequence ID" value="SVD05599.1"/>
    <property type="molecule type" value="Genomic_DNA"/>
</dbReference>
<accession>A0A382S6S8</accession>
<proteinExistence type="predicted"/>
<dbReference type="AlphaFoldDB" id="A0A382S6S8"/>
<organism evidence="2">
    <name type="scientific">marine metagenome</name>
    <dbReference type="NCBI Taxonomy" id="408172"/>
    <lineage>
        <taxon>unclassified sequences</taxon>
        <taxon>metagenomes</taxon>
        <taxon>ecological metagenomes</taxon>
    </lineage>
</organism>
<keyword evidence="1" id="KW-1133">Transmembrane helix</keyword>
<protein>
    <submittedName>
        <fullName evidence="2">Uncharacterized protein</fullName>
    </submittedName>
</protein>
<gene>
    <name evidence="2" type="ORF">METZ01_LOCUS358453</name>
</gene>
<dbReference type="Pfam" id="PF09656">
    <property type="entry name" value="PGPGW"/>
    <property type="match status" value="1"/>
</dbReference>
<name>A0A382S6S8_9ZZZZ</name>